<dbReference type="Gene3D" id="3.30.420.180">
    <property type="entry name" value="CobE/GbiG C-terminal domain"/>
    <property type="match status" value="1"/>
</dbReference>
<gene>
    <name evidence="2" type="primary">cobE</name>
    <name evidence="2" type="ORF">MGN01_18690</name>
</gene>
<evidence type="ECO:0000259" key="1">
    <source>
        <dbReference type="Pfam" id="PF01890"/>
    </source>
</evidence>
<dbReference type="PANTHER" id="PTHR37477">
    <property type="entry name" value="COBALT-PRECORRIN-5A HYDROLASE"/>
    <property type="match status" value="1"/>
</dbReference>
<dbReference type="EMBL" id="BJZV01000008">
    <property type="protein sequence ID" value="GEP10024.1"/>
    <property type="molecule type" value="Genomic_DNA"/>
</dbReference>
<evidence type="ECO:0000313" key="2">
    <source>
        <dbReference type="EMBL" id="GEP10024.1"/>
    </source>
</evidence>
<dbReference type="OrthoDB" id="7997482at2"/>
<dbReference type="InterPro" id="IPR052553">
    <property type="entry name" value="CbiG_hydrolase"/>
</dbReference>
<feature type="domain" description="CobE/GbiG C-terminal" evidence="1">
    <location>
        <begin position="14"/>
        <end position="134"/>
    </location>
</feature>
<dbReference type="GO" id="GO:0032259">
    <property type="term" value="P:methylation"/>
    <property type="evidence" value="ECO:0007669"/>
    <property type="project" value="UniProtKB-KW"/>
</dbReference>
<dbReference type="GO" id="GO:0008168">
    <property type="term" value="F:methyltransferase activity"/>
    <property type="evidence" value="ECO:0007669"/>
    <property type="project" value="UniProtKB-KW"/>
</dbReference>
<name>A0A512JJB1_9HYPH</name>
<keyword evidence="2" id="KW-0808">Transferase</keyword>
<protein>
    <submittedName>
        <fullName evidence="2">Precorrin methylase</fullName>
    </submittedName>
</protein>
<proteinExistence type="predicted"/>
<sequence>MDLDQAVSRPSRDIVAGVGFRHATQAEEIVTLVGRGLAACGHASSRLRALATAEDRADEAAFHAAAHTLGCATIGLAAEALRAVDADVPTRSARMEAERGIGSLAEAAALAGAGAGGVLILPRIASAGATLALATVSA</sequence>
<dbReference type="GO" id="GO:0009236">
    <property type="term" value="P:cobalamin biosynthetic process"/>
    <property type="evidence" value="ECO:0007669"/>
    <property type="project" value="InterPro"/>
</dbReference>
<keyword evidence="3" id="KW-1185">Reference proteome</keyword>
<reference evidence="2 3" key="1">
    <citation type="submission" date="2019-07" db="EMBL/GenBank/DDBJ databases">
        <title>Whole genome shotgun sequence of Methylobacterium gnaphalii NBRC 107716.</title>
        <authorList>
            <person name="Hosoyama A."/>
            <person name="Uohara A."/>
            <person name="Ohji S."/>
            <person name="Ichikawa N."/>
        </authorList>
    </citation>
    <scope>NUCLEOTIDE SEQUENCE [LARGE SCALE GENOMIC DNA]</scope>
    <source>
        <strain evidence="2 3">NBRC 107716</strain>
    </source>
</reference>
<dbReference type="RefSeq" id="WP_147046435.1">
    <property type="nucleotide sequence ID" value="NZ_BJZV01000008.1"/>
</dbReference>
<dbReference type="Pfam" id="PF01890">
    <property type="entry name" value="CbiG_C"/>
    <property type="match status" value="1"/>
</dbReference>
<dbReference type="AlphaFoldDB" id="A0A512JJB1"/>
<keyword evidence="2" id="KW-0489">Methyltransferase</keyword>
<dbReference type="SUPFAM" id="SSF159664">
    <property type="entry name" value="CobE/GbiG C-terminal domain-like"/>
    <property type="match status" value="1"/>
</dbReference>
<dbReference type="PANTHER" id="PTHR37477:SF1">
    <property type="entry name" value="COBALT-PRECORRIN-5A HYDROLASE"/>
    <property type="match status" value="1"/>
</dbReference>
<comment type="caution">
    <text evidence="2">The sequence shown here is derived from an EMBL/GenBank/DDBJ whole genome shotgun (WGS) entry which is preliminary data.</text>
</comment>
<dbReference type="Proteomes" id="UP000321750">
    <property type="component" value="Unassembled WGS sequence"/>
</dbReference>
<dbReference type="InterPro" id="IPR002750">
    <property type="entry name" value="CobE/GbiG_C"/>
</dbReference>
<dbReference type="InterPro" id="IPR036518">
    <property type="entry name" value="CobE/GbiG_C_sf"/>
</dbReference>
<organism evidence="2 3">
    <name type="scientific">Methylobacterium gnaphalii</name>
    <dbReference type="NCBI Taxonomy" id="1010610"/>
    <lineage>
        <taxon>Bacteria</taxon>
        <taxon>Pseudomonadati</taxon>
        <taxon>Pseudomonadota</taxon>
        <taxon>Alphaproteobacteria</taxon>
        <taxon>Hyphomicrobiales</taxon>
        <taxon>Methylobacteriaceae</taxon>
        <taxon>Methylobacterium</taxon>
    </lineage>
</organism>
<accession>A0A512JJB1</accession>
<evidence type="ECO:0000313" key="3">
    <source>
        <dbReference type="Proteomes" id="UP000321750"/>
    </source>
</evidence>